<organism evidence="3 4">
    <name type="scientific">Methylovorus glucosotrophus (strain SIP3-4)</name>
    <dbReference type="NCBI Taxonomy" id="582744"/>
    <lineage>
        <taxon>Bacteria</taxon>
        <taxon>Pseudomonadati</taxon>
        <taxon>Pseudomonadota</taxon>
        <taxon>Betaproteobacteria</taxon>
        <taxon>Nitrosomonadales</taxon>
        <taxon>Methylophilaceae</taxon>
        <taxon>Methylovorus</taxon>
    </lineage>
</organism>
<reference evidence="3 4" key="2">
    <citation type="journal article" date="2011" name="J. Bacteriol.">
        <title>Genomes of three methylotrophs from a single niche uncover genetic and metabolic divergence of Methylophilaceae.</title>
        <authorList>
            <person name="Lapidus A."/>
            <person name="Clum A."/>
            <person name="Labutti K."/>
            <person name="Kaluzhnaya M.G."/>
            <person name="Lim S."/>
            <person name="Beck D.A."/>
            <person name="Glavina Del Rio T."/>
            <person name="Nolan M."/>
            <person name="Mavromatis K."/>
            <person name="Huntemann M."/>
            <person name="Lucas S."/>
            <person name="Lidstrom M.E."/>
            <person name="Ivanova N."/>
            <person name="Chistoserdova L."/>
        </authorList>
    </citation>
    <scope>NUCLEOTIDE SEQUENCE [LARGE SCALE GENOMIC DNA]</scope>
    <source>
        <strain evidence="3 4">SIP3-4</strain>
    </source>
</reference>
<protein>
    <submittedName>
        <fullName evidence="3">Histidine triad (HIT) protein</fullName>
    </submittedName>
</protein>
<dbReference type="GO" id="GO:0003824">
    <property type="term" value="F:catalytic activity"/>
    <property type="evidence" value="ECO:0007669"/>
    <property type="project" value="InterPro"/>
</dbReference>
<dbReference type="RefSeq" id="WP_015831056.1">
    <property type="nucleotide sequence ID" value="NC_012969.1"/>
</dbReference>
<name>C6XB46_METGS</name>
<dbReference type="HOGENOM" id="CLU_123330_2_0_4"/>
<accession>C6XB46</accession>
<gene>
    <name evidence="3" type="ordered locus">Msip34_2579</name>
</gene>
<dbReference type="InterPro" id="IPR011146">
    <property type="entry name" value="HIT-like"/>
</dbReference>
<dbReference type="InterPro" id="IPR026026">
    <property type="entry name" value="HIT_Hint"/>
</dbReference>
<dbReference type="AlphaFoldDB" id="C6XB46"/>
<evidence type="ECO:0000313" key="3">
    <source>
        <dbReference type="EMBL" id="ACT51816.1"/>
    </source>
</evidence>
<feature type="short sequence motif" description="Histidine triad motif" evidence="1">
    <location>
        <begin position="88"/>
        <end position="92"/>
    </location>
</feature>
<keyword evidence="4" id="KW-1185">Reference proteome</keyword>
<evidence type="ECO:0000259" key="2">
    <source>
        <dbReference type="PROSITE" id="PS51084"/>
    </source>
</evidence>
<dbReference type="PIRSF" id="PIRSF000714">
    <property type="entry name" value="HIT"/>
    <property type="match status" value="1"/>
</dbReference>
<dbReference type="Pfam" id="PF01230">
    <property type="entry name" value="HIT"/>
    <property type="match status" value="1"/>
</dbReference>
<dbReference type="KEGG" id="mei:Msip34_2579"/>
<proteinExistence type="predicted"/>
<dbReference type="PROSITE" id="PS51084">
    <property type="entry name" value="HIT_2"/>
    <property type="match status" value="1"/>
</dbReference>
<evidence type="ECO:0000313" key="4">
    <source>
        <dbReference type="Proteomes" id="UP000002743"/>
    </source>
</evidence>
<evidence type="ECO:0000256" key="1">
    <source>
        <dbReference type="PROSITE-ProRule" id="PRU00464"/>
    </source>
</evidence>
<dbReference type="InterPro" id="IPR036265">
    <property type="entry name" value="HIT-like_sf"/>
</dbReference>
<dbReference type="Proteomes" id="UP000002743">
    <property type="component" value="Chromosome"/>
</dbReference>
<sequence length="137" mass="15724">MASCELCAVPGGELQWQDEFCRVVRVEDQDYPGFCRVILNRHVKEMTDLASEDQLRLMQVVLKVEQAVRKIMRPDKINLASLGNMTPHVHWHVIPRYKRDRHFPAAIWAPARRETMGHPLDAATASALKQEIQQILG</sequence>
<reference evidence="4" key="1">
    <citation type="submission" date="2009-07" db="EMBL/GenBank/DDBJ databases">
        <title>Complete sequence of chromosome of Methylovorus sp. SIP3-4.</title>
        <authorList>
            <person name="Lucas S."/>
            <person name="Copeland A."/>
            <person name="Lapidus A."/>
            <person name="Glavina del Rio T."/>
            <person name="Tice H."/>
            <person name="Bruce D."/>
            <person name="Goodwin L."/>
            <person name="Pitluck S."/>
            <person name="Clum A."/>
            <person name="Larimer F."/>
            <person name="Land M."/>
            <person name="Hauser L."/>
            <person name="Kyrpides N."/>
            <person name="Mikhailova N."/>
            <person name="Kayluzhnaya M."/>
            <person name="Chistoserdova L."/>
        </authorList>
    </citation>
    <scope>NUCLEOTIDE SEQUENCE [LARGE SCALE GENOMIC DNA]</scope>
    <source>
        <strain evidence="4">SIP3-4</strain>
    </source>
</reference>
<dbReference type="Gene3D" id="3.30.428.10">
    <property type="entry name" value="HIT-like"/>
    <property type="match status" value="1"/>
</dbReference>
<dbReference type="EMBL" id="CP001674">
    <property type="protein sequence ID" value="ACT51816.1"/>
    <property type="molecule type" value="Genomic_DNA"/>
</dbReference>
<feature type="domain" description="HIT" evidence="2">
    <location>
        <begin position="1"/>
        <end position="103"/>
    </location>
</feature>
<dbReference type="eggNOG" id="COG0537">
    <property type="taxonomic scope" value="Bacteria"/>
</dbReference>
<dbReference type="SUPFAM" id="SSF54197">
    <property type="entry name" value="HIT-like"/>
    <property type="match status" value="1"/>
</dbReference>